<evidence type="ECO:0000313" key="1">
    <source>
        <dbReference type="EMBL" id="EFI35275.1"/>
    </source>
</evidence>
<organism evidence="1 2">
    <name type="scientific">Desulfonatronospira thiodismutans ASO3-1</name>
    <dbReference type="NCBI Taxonomy" id="555779"/>
    <lineage>
        <taxon>Bacteria</taxon>
        <taxon>Pseudomonadati</taxon>
        <taxon>Thermodesulfobacteriota</taxon>
        <taxon>Desulfovibrionia</taxon>
        <taxon>Desulfovibrionales</taxon>
        <taxon>Desulfonatronovibrionaceae</taxon>
        <taxon>Desulfonatronospira</taxon>
    </lineage>
</organism>
<comment type="caution">
    <text evidence="1">The sequence shown here is derived from an EMBL/GenBank/DDBJ whole genome shotgun (WGS) entry which is preliminary data.</text>
</comment>
<dbReference type="EMBL" id="ACJN02000001">
    <property type="protein sequence ID" value="EFI35275.1"/>
    <property type="molecule type" value="Genomic_DNA"/>
</dbReference>
<gene>
    <name evidence="1" type="ORF">Dthio_PD2688</name>
</gene>
<sequence length="71" mass="8333">MKSCSISRKEVCNYLFSSDKWTEKGLKSMVDVYFLWTSQRTGSLLMNFYSYIYGKLNLPVGRRCRACRFPA</sequence>
<accession>D6SKR4</accession>
<reference evidence="1" key="1">
    <citation type="submission" date="2010-05" db="EMBL/GenBank/DDBJ databases">
        <title>The draft genome of Desulfonatronospira thiodismutans ASO3-1.</title>
        <authorList>
            <consortium name="US DOE Joint Genome Institute (JGI-PGF)"/>
            <person name="Lucas S."/>
            <person name="Copeland A."/>
            <person name="Lapidus A."/>
            <person name="Cheng J.-F."/>
            <person name="Bruce D."/>
            <person name="Goodwin L."/>
            <person name="Pitluck S."/>
            <person name="Chertkov O."/>
            <person name="Brettin T."/>
            <person name="Detter J.C."/>
            <person name="Han C."/>
            <person name="Land M.L."/>
            <person name="Hauser L."/>
            <person name="Kyrpides N."/>
            <person name="Mikhailova N."/>
            <person name="Muyzer G."/>
            <person name="Woyke T."/>
        </authorList>
    </citation>
    <scope>NUCLEOTIDE SEQUENCE [LARGE SCALE GENOMIC DNA]</scope>
    <source>
        <strain evidence="1">ASO3-1</strain>
    </source>
</reference>
<dbReference type="Proteomes" id="UP000005496">
    <property type="component" value="Unassembled WGS sequence"/>
</dbReference>
<name>D6SKR4_9BACT</name>
<dbReference type="AlphaFoldDB" id="D6SKR4"/>
<proteinExistence type="predicted"/>
<protein>
    <submittedName>
        <fullName evidence="1">Uncharacterized protein</fullName>
    </submittedName>
</protein>
<keyword evidence="2" id="KW-1185">Reference proteome</keyword>
<evidence type="ECO:0000313" key="2">
    <source>
        <dbReference type="Proteomes" id="UP000005496"/>
    </source>
</evidence>